<organism evidence="3 4">
    <name type="scientific">Actinomadura vinacea</name>
    <dbReference type="NCBI Taxonomy" id="115336"/>
    <lineage>
        <taxon>Bacteria</taxon>
        <taxon>Bacillati</taxon>
        <taxon>Actinomycetota</taxon>
        <taxon>Actinomycetes</taxon>
        <taxon>Streptosporangiales</taxon>
        <taxon>Thermomonosporaceae</taxon>
        <taxon>Actinomadura</taxon>
    </lineage>
</organism>
<evidence type="ECO:0000313" key="4">
    <source>
        <dbReference type="Proteomes" id="UP001501231"/>
    </source>
</evidence>
<comment type="caution">
    <text evidence="3">The sequence shown here is derived from an EMBL/GenBank/DDBJ whole genome shotgun (WGS) entry which is preliminary data.</text>
</comment>
<protein>
    <submittedName>
        <fullName evidence="3">Cytochrome P450</fullName>
    </submittedName>
</protein>
<keyword evidence="4" id="KW-1185">Reference proteome</keyword>
<reference evidence="3 4" key="1">
    <citation type="journal article" date="2019" name="Int. J. Syst. Evol. Microbiol.">
        <title>The Global Catalogue of Microorganisms (GCM) 10K type strain sequencing project: providing services to taxonomists for standard genome sequencing and annotation.</title>
        <authorList>
            <consortium name="The Broad Institute Genomics Platform"/>
            <consortium name="The Broad Institute Genome Sequencing Center for Infectious Disease"/>
            <person name="Wu L."/>
            <person name="Ma J."/>
        </authorList>
    </citation>
    <scope>NUCLEOTIDE SEQUENCE [LARGE SCALE GENOMIC DNA]</scope>
    <source>
        <strain evidence="3 4">JCM 3325</strain>
    </source>
</reference>
<dbReference type="PANTHER" id="PTHR46696:SF1">
    <property type="entry name" value="CYTOCHROME P450 YJIB-RELATED"/>
    <property type="match status" value="1"/>
</dbReference>
<feature type="region of interest" description="Disordered" evidence="2">
    <location>
        <begin position="420"/>
        <end position="449"/>
    </location>
</feature>
<dbReference type="EMBL" id="BAAARW010000028">
    <property type="protein sequence ID" value="GAA2444514.1"/>
    <property type="molecule type" value="Genomic_DNA"/>
</dbReference>
<dbReference type="PANTHER" id="PTHR46696">
    <property type="entry name" value="P450, PUTATIVE (EUROFUNG)-RELATED"/>
    <property type="match status" value="1"/>
</dbReference>
<dbReference type="PRINTS" id="PR00359">
    <property type="entry name" value="BP450"/>
</dbReference>
<dbReference type="InterPro" id="IPR002397">
    <property type="entry name" value="Cyt_P450_B"/>
</dbReference>
<evidence type="ECO:0000313" key="3">
    <source>
        <dbReference type="EMBL" id="GAA2444514.1"/>
    </source>
</evidence>
<proteinExistence type="inferred from homology"/>
<gene>
    <name evidence="3" type="ORF">GCM10010191_71500</name>
</gene>
<evidence type="ECO:0000256" key="1">
    <source>
        <dbReference type="ARBA" id="ARBA00010617"/>
    </source>
</evidence>
<dbReference type="RefSeq" id="WP_344595085.1">
    <property type="nucleotide sequence ID" value="NZ_BAAARW010000028.1"/>
</dbReference>
<dbReference type="InterPro" id="IPR036396">
    <property type="entry name" value="Cyt_P450_sf"/>
</dbReference>
<dbReference type="InterPro" id="IPR017972">
    <property type="entry name" value="Cyt_P450_CS"/>
</dbReference>
<dbReference type="Proteomes" id="UP001501231">
    <property type="component" value="Unassembled WGS sequence"/>
</dbReference>
<sequence>MNASKPDESHPPLESIAAEPLLTTDYEKRPAALYERLRSQYGPVAPVEVYGLPVWLVIGYPQVLEVMRDPRGIWSKRLSSWRAYGEGRVPADWPMLPIYTSDNSVLRDGAELNRLRSAWSMGLRPFQDRTRPQAKELERAVARYADDLITLIGEGGPTGRADLSVQYARPLPLVIVNRLLGFDTAQGDELIRDMWQVLDSGPDAAAALARVTGAVAEVCAARMAAPADDLPSHMLAAVPDLTVEELARELTMVIALLGDHTATLIGTTAVEVIGGHDRMRESLSAGMLTEVVNRAAIAGPPMAGTTLRWPRTDVRMGRFLIAAGDPVMLSPAAAHTDPAFAGGVDPDAIYSSRAHLAWGAGAHACLGRELAGTVVTIAVDRLFKRFSGLRLAAAPEELGWQASPLSRSLRSLPVFYEMAPDDGARRPVGPPPEQVGGADGPEQGPGRPAAELSLVQRVLRAFRRG</sequence>
<evidence type="ECO:0000256" key="2">
    <source>
        <dbReference type="SAM" id="MobiDB-lite"/>
    </source>
</evidence>
<name>A0ABN3K2J0_9ACTN</name>
<dbReference type="PROSITE" id="PS00086">
    <property type="entry name" value="CYTOCHROME_P450"/>
    <property type="match status" value="1"/>
</dbReference>
<dbReference type="SUPFAM" id="SSF48264">
    <property type="entry name" value="Cytochrome P450"/>
    <property type="match status" value="1"/>
</dbReference>
<accession>A0ABN3K2J0</accession>
<dbReference type="Gene3D" id="1.10.630.10">
    <property type="entry name" value="Cytochrome P450"/>
    <property type="match status" value="1"/>
</dbReference>
<comment type="similarity">
    <text evidence="1">Belongs to the cytochrome P450 family.</text>
</comment>